<evidence type="ECO:0000313" key="2">
    <source>
        <dbReference type="EMBL" id="SDZ58354.1"/>
    </source>
</evidence>
<accession>A0A1H3U793</accession>
<name>A0A1H3U793_9BACT</name>
<keyword evidence="3" id="KW-1185">Reference proteome</keyword>
<dbReference type="Proteomes" id="UP000199663">
    <property type="component" value="Unassembled WGS sequence"/>
</dbReference>
<dbReference type="SUPFAM" id="SSF109854">
    <property type="entry name" value="DinB/YfiT-like putative metalloenzymes"/>
    <property type="match status" value="1"/>
</dbReference>
<dbReference type="EMBL" id="FNQC01000034">
    <property type="protein sequence ID" value="SDZ58354.1"/>
    <property type="molecule type" value="Genomic_DNA"/>
</dbReference>
<protein>
    <submittedName>
        <fullName evidence="2">TIGR03083 family protein</fullName>
    </submittedName>
</protein>
<organism evidence="2 3">
    <name type="scientific">Rhodonellum ikkaensis</name>
    <dbReference type="NCBI Taxonomy" id="336829"/>
    <lineage>
        <taxon>Bacteria</taxon>
        <taxon>Pseudomonadati</taxon>
        <taxon>Bacteroidota</taxon>
        <taxon>Cytophagia</taxon>
        <taxon>Cytophagales</taxon>
        <taxon>Cytophagaceae</taxon>
        <taxon>Rhodonellum</taxon>
    </lineage>
</organism>
<reference evidence="2 3" key="1">
    <citation type="submission" date="2016-10" db="EMBL/GenBank/DDBJ databases">
        <authorList>
            <person name="Varghese N."/>
            <person name="Submissions S."/>
        </authorList>
    </citation>
    <scope>NUCLEOTIDE SEQUENCE [LARGE SCALE GENOMIC DNA]</scope>
    <source>
        <strain evidence="2 3">DSM 17997</strain>
    </source>
</reference>
<comment type="caution">
    <text evidence="2">The sequence shown here is derived from an EMBL/GenBank/DDBJ whole genome shotgun (WGS) entry which is preliminary data.</text>
</comment>
<evidence type="ECO:0000259" key="1">
    <source>
        <dbReference type="Pfam" id="PF11716"/>
    </source>
</evidence>
<dbReference type="Gene3D" id="1.20.120.450">
    <property type="entry name" value="dinb family like domain"/>
    <property type="match status" value="1"/>
</dbReference>
<dbReference type="InterPro" id="IPR024344">
    <property type="entry name" value="MDMPI_metal-binding"/>
</dbReference>
<evidence type="ECO:0000313" key="3">
    <source>
        <dbReference type="Proteomes" id="UP000199663"/>
    </source>
</evidence>
<gene>
    <name evidence="2" type="ORF">SAMN05444412_1342</name>
</gene>
<dbReference type="InterPro" id="IPR034660">
    <property type="entry name" value="DinB/YfiT-like"/>
</dbReference>
<feature type="domain" description="Mycothiol-dependent maleylpyruvate isomerase metal-binding" evidence="1">
    <location>
        <begin position="20"/>
        <end position="158"/>
    </location>
</feature>
<proteinExistence type="predicted"/>
<dbReference type="RefSeq" id="WP_019600712.1">
    <property type="nucleotide sequence ID" value="NZ_FNQC01000034.1"/>
</dbReference>
<sequence>MKKNVPIQTLNLIPLLDNMLIELLNSLTPEECTAQTVANLWTVKDVASHLLDGNLRALSSSRDRFFGEKPDKIDSSQDLIGYLNKLNGSWTEATKRLSPEVIVSLLDFTGKQYSTHLQTLDPFEEAIFPVAWAGQETSPNWFHIAREYTEKFLHQQQIRDAVGKPGLMTREFFHPFMDTLMLAFPYTFRDVASPTGTCVSLCVTTTIGGLWTIVKKENEWHLEKEIEKMANSIVRIDPDTAWKLFSKSMTTDQALDKVEFYGDIELGKKALEIVAVMA</sequence>
<dbReference type="Pfam" id="PF11716">
    <property type="entry name" value="MDMPI_N"/>
    <property type="match status" value="1"/>
</dbReference>